<feature type="binding site" evidence="4">
    <location>
        <position position="298"/>
    </location>
    <ligand>
        <name>Zn(2+)</name>
        <dbReference type="ChEBI" id="CHEBI:29105"/>
    </ligand>
</feature>
<dbReference type="InterPro" id="IPR006680">
    <property type="entry name" value="Amidohydro-rel"/>
</dbReference>
<sequence>MKILIKNAKILTMNNDETILENHSILIKKNRIQKIYPSIIEDESTYNKVVDAKNNLVMPGLINMHTHIPMTLLRNYADDLNLEDWLFNKIFPIEDKMEDEDIFFGTLLGCLEMLKSGTTTFLDMYFKSEIIAKAVKKAKIRAYIGKGFVNNNIENRIKENIDFFKNFNNKNNNLIKTIIAPHSVYTNDKESLKISNKMAQDTTKMMTIHLSESLNEVNNCIKLTNKTPFEFSDESRLFENVNTIVAHAVHLNKNDIKIIKKNNISLVHNPSSNLKISSGIMNVQKLLNEGINVTLGTDGAASNNTLDMFKEMHLASLISKGVFNNPTNLKAYDVLKMATTNAAKALNRENDLGKIKENYLADLIIININNINHTPSSNLINSLVYSTNGNDVILTMVNGNILYENGYFKDINEKSIIKKCNFLYNKLIKK</sequence>
<protein>
    <recommendedName>
        <fullName evidence="4">5-methylthioadenosine/S-adenosylhomocysteine deaminase</fullName>
        <shortName evidence="4">MTA/SAH deaminase</shortName>
        <ecNumber evidence="4">3.5.4.28</ecNumber>
        <ecNumber evidence="4">3.5.4.31</ecNumber>
    </recommendedName>
</protein>
<dbReference type="EC" id="3.5.4.28" evidence="4"/>
<keyword evidence="2 4" id="KW-0378">Hydrolase</keyword>
<dbReference type="Gene3D" id="3.20.20.140">
    <property type="entry name" value="Metal-dependent hydrolases"/>
    <property type="match status" value="1"/>
</dbReference>
<dbReference type="FunFam" id="3.20.20.140:FF:000014">
    <property type="entry name" value="5-methylthioadenosine/S-adenosylhomocysteine deaminase"/>
    <property type="match status" value="1"/>
</dbReference>
<dbReference type="SUPFAM" id="SSF51338">
    <property type="entry name" value="Composite domain of metallo-dependent hydrolases"/>
    <property type="match status" value="1"/>
</dbReference>
<feature type="binding site" evidence="4">
    <location>
        <position position="209"/>
    </location>
    <ligand>
        <name>Zn(2+)</name>
        <dbReference type="ChEBI" id="CHEBI:29105"/>
    </ligand>
</feature>
<feature type="binding site" evidence="4">
    <location>
        <position position="65"/>
    </location>
    <ligand>
        <name>Zn(2+)</name>
        <dbReference type="ChEBI" id="CHEBI:29105"/>
    </ligand>
</feature>
<evidence type="ECO:0000313" key="7">
    <source>
        <dbReference type="Proteomes" id="UP000290243"/>
    </source>
</evidence>
<evidence type="ECO:0000256" key="4">
    <source>
        <dbReference type="HAMAP-Rule" id="MF_01281"/>
    </source>
</evidence>
<dbReference type="GO" id="GO:0090614">
    <property type="term" value="F:5'-methylthioadenosine deaminase activity"/>
    <property type="evidence" value="ECO:0007669"/>
    <property type="project" value="UniProtKB-UniRule"/>
</dbReference>
<proteinExistence type="inferred from homology"/>
<organism evidence="6 7">
    <name type="scientific">Mycoplasmopsis maculosa</name>
    <dbReference type="NCBI Taxonomy" id="114885"/>
    <lineage>
        <taxon>Bacteria</taxon>
        <taxon>Bacillati</taxon>
        <taxon>Mycoplasmatota</taxon>
        <taxon>Mycoplasmoidales</taxon>
        <taxon>Metamycoplasmataceae</taxon>
        <taxon>Mycoplasmopsis</taxon>
    </lineage>
</organism>
<gene>
    <name evidence="4 6" type="primary">mtaD</name>
    <name evidence="6" type="ORF">NCTC10168_00006</name>
</gene>
<dbReference type="InterPro" id="IPR023512">
    <property type="entry name" value="Deaminase_MtaD/DadD"/>
</dbReference>
<reference evidence="6 7" key="1">
    <citation type="submission" date="2019-01" db="EMBL/GenBank/DDBJ databases">
        <authorList>
            <consortium name="Pathogen Informatics"/>
        </authorList>
    </citation>
    <scope>NUCLEOTIDE SEQUENCE [LARGE SCALE GENOMIC DNA]</scope>
    <source>
        <strain evidence="6 7">NCTC10168</strain>
    </source>
</reference>
<name>A0A449B3D3_9BACT</name>
<dbReference type="HAMAP" id="MF_01281">
    <property type="entry name" value="MTA_SAH_deamin"/>
    <property type="match status" value="1"/>
</dbReference>
<dbReference type="PANTHER" id="PTHR43794">
    <property type="entry name" value="AMINOHYDROLASE SSNA-RELATED"/>
    <property type="match status" value="1"/>
</dbReference>
<feature type="binding site" evidence="4">
    <location>
        <position position="298"/>
    </location>
    <ligand>
        <name>substrate</name>
    </ligand>
</feature>
<dbReference type="SUPFAM" id="SSF51556">
    <property type="entry name" value="Metallo-dependent hydrolases"/>
    <property type="match status" value="1"/>
</dbReference>
<accession>A0A449B3D3</accession>
<comment type="similarity">
    <text evidence="4">Belongs to the metallo-dependent hydrolases superfamily. MTA/SAH deaminase family.</text>
</comment>
<comment type="catalytic activity">
    <reaction evidence="4">
        <text>S-methyl-5'-thioadenosine + H2O + H(+) = S-methyl-5'-thioinosine + NH4(+)</text>
        <dbReference type="Rhea" id="RHEA:25025"/>
        <dbReference type="ChEBI" id="CHEBI:15377"/>
        <dbReference type="ChEBI" id="CHEBI:15378"/>
        <dbReference type="ChEBI" id="CHEBI:17509"/>
        <dbReference type="ChEBI" id="CHEBI:28938"/>
        <dbReference type="ChEBI" id="CHEBI:48595"/>
        <dbReference type="EC" id="3.5.4.31"/>
    </reaction>
</comment>
<dbReference type="InterPro" id="IPR011059">
    <property type="entry name" value="Metal-dep_hydrolase_composite"/>
</dbReference>
<dbReference type="CDD" id="cd01298">
    <property type="entry name" value="ATZ_TRZ_like"/>
    <property type="match status" value="1"/>
</dbReference>
<feature type="binding site" evidence="4">
    <location>
        <position position="67"/>
    </location>
    <ligand>
        <name>Zn(2+)</name>
        <dbReference type="ChEBI" id="CHEBI:29105"/>
    </ligand>
</feature>
<feature type="binding site" evidence="4">
    <location>
        <position position="94"/>
    </location>
    <ligand>
        <name>substrate</name>
    </ligand>
</feature>
<dbReference type="EC" id="3.5.4.31" evidence="4"/>
<dbReference type="KEGG" id="mmau:NCTC10168_00006"/>
<dbReference type="PANTHER" id="PTHR43794:SF11">
    <property type="entry name" value="AMIDOHYDROLASE-RELATED DOMAIN-CONTAINING PROTEIN"/>
    <property type="match status" value="1"/>
</dbReference>
<evidence type="ECO:0000256" key="1">
    <source>
        <dbReference type="ARBA" id="ARBA00022723"/>
    </source>
</evidence>
<comment type="function">
    <text evidence="4">Catalyzes the deamination of 5-methylthioadenosine and S-adenosyl-L-homocysteine into 5-methylthioinosine and S-inosyl-L-homocysteine, respectively. Is also able to deaminate adenosine.</text>
</comment>
<feature type="domain" description="Amidohydrolase-related" evidence="5">
    <location>
        <begin position="56"/>
        <end position="401"/>
    </location>
</feature>
<feature type="binding site" evidence="4">
    <location>
        <position position="212"/>
    </location>
    <ligand>
        <name>substrate</name>
    </ligand>
</feature>
<dbReference type="AlphaFoldDB" id="A0A449B3D3"/>
<dbReference type="Pfam" id="PF01979">
    <property type="entry name" value="Amidohydro_1"/>
    <property type="match status" value="1"/>
</dbReference>
<dbReference type="Gene3D" id="2.30.40.10">
    <property type="entry name" value="Urease, subunit C, domain 1"/>
    <property type="match status" value="1"/>
</dbReference>
<comment type="caution">
    <text evidence="4">Lacks conserved residue(s) required for the propagation of feature annotation.</text>
</comment>
<dbReference type="RefSeq" id="WP_129645911.1">
    <property type="nucleotide sequence ID" value="NZ_LR215037.1"/>
</dbReference>
<dbReference type="InterPro" id="IPR050287">
    <property type="entry name" value="MTA/SAH_deaminase"/>
</dbReference>
<evidence type="ECO:0000313" key="6">
    <source>
        <dbReference type="EMBL" id="VEU75100.1"/>
    </source>
</evidence>
<dbReference type="GO" id="GO:0046872">
    <property type="term" value="F:metal ion binding"/>
    <property type="evidence" value="ECO:0007669"/>
    <property type="project" value="UniProtKB-KW"/>
</dbReference>
<dbReference type="GO" id="GO:0050270">
    <property type="term" value="F:S-adenosylhomocysteine deaminase activity"/>
    <property type="evidence" value="ECO:0007669"/>
    <property type="project" value="UniProtKB-UniRule"/>
</dbReference>
<dbReference type="EMBL" id="LR215037">
    <property type="protein sequence ID" value="VEU75100.1"/>
    <property type="molecule type" value="Genomic_DNA"/>
</dbReference>
<keyword evidence="7" id="KW-1185">Reference proteome</keyword>
<keyword evidence="1 4" id="KW-0479">Metal-binding</keyword>
<dbReference type="Proteomes" id="UP000290243">
    <property type="component" value="Chromosome"/>
</dbReference>
<feature type="binding site" evidence="4">
    <location>
        <position position="182"/>
    </location>
    <ligand>
        <name>substrate</name>
    </ligand>
</feature>
<comment type="catalytic activity">
    <reaction evidence="4">
        <text>S-adenosyl-L-homocysteine + H2O + H(+) = S-inosyl-L-homocysteine + NH4(+)</text>
        <dbReference type="Rhea" id="RHEA:20716"/>
        <dbReference type="ChEBI" id="CHEBI:15377"/>
        <dbReference type="ChEBI" id="CHEBI:15378"/>
        <dbReference type="ChEBI" id="CHEBI:28938"/>
        <dbReference type="ChEBI" id="CHEBI:57856"/>
        <dbReference type="ChEBI" id="CHEBI:57985"/>
        <dbReference type="EC" id="3.5.4.28"/>
    </reaction>
</comment>
<comment type="cofactor">
    <cofactor evidence="4">
        <name>Zn(2+)</name>
        <dbReference type="ChEBI" id="CHEBI:29105"/>
    </cofactor>
    <text evidence="4">Binds 1 zinc ion per subunit.</text>
</comment>
<evidence type="ECO:0000256" key="3">
    <source>
        <dbReference type="ARBA" id="ARBA00022833"/>
    </source>
</evidence>
<dbReference type="InterPro" id="IPR032466">
    <property type="entry name" value="Metal_Hydrolase"/>
</dbReference>
<dbReference type="OrthoDB" id="9776488at2"/>
<keyword evidence="3 4" id="KW-0862">Zinc</keyword>
<evidence type="ECO:0000256" key="2">
    <source>
        <dbReference type="ARBA" id="ARBA00022801"/>
    </source>
</evidence>
<evidence type="ECO:0000259" key="5">
    <source>
        <dbReference type="Pfam" id="PF01979"/>
    </source>
</evidence>